<dbReference type="Pfam" id="PF13489">
    <property type="entry name" value="Methyltransf_23"/>
    <property type="match status" value="1"/>
</dbReference>
<dbReference type="Gene3D" id="3.40.50.150">
    <property type="entry name" value="Vaccinia Virus protein VP39"/>
    <property type="match status" value="1"/>
</dbReference>
<evidence type="ECO:0000256" key="2">
    <source>
        <dbReference type="SAM" id="MobiDB-lite"/>
    </source>
</evidence>
<dbReference type="AlphaFoldDB" id="A0AAE0IV31"/>
<reference evidence="3" key="2">
    <citation type="submission" date="2023-06" db="EMBL/GenBank/DDBJ databases">
        <authorList>
            <consortium name="Lawrence Berkeley National Laboratory"/>
            <person name="Haridas S."/>
            <person name="Hensen N."/>
            <person name="Bonometti L."/>
            <person name="Westerberg I."/>
            <person name="Brannstrom I.O."/>
            <person name="Guillou S."/>
            <person name="Cros-Aarteil S."/>
            <person name="Calhoun S."/>
            <person name="Kuo A."/>
            <person name="Mondo S."/>
            <person name="Pangilinan J."/>
            <person name="Riley R."/>
            <person name="Labutti K."/>
            <person name="Andreopoulos B."/>
            <person name="Lipzen A."/>
            <person name="Chen C."/>
            <person name="Yanf M."/>
            <person name="Daum C."/>
            <person name="Ng V."/>
            <person name="Clum A."/>
            <person name="Steindorff A."/>
            <person name="Ohm R."/>
            <person name="Martin F."/>
            <person name="Silar P."/>
            <person name="Natvig D."/>
            <person name="Lalanne C."/>
            <person name="Gautier V."/>
            <person name="Ament-Velasquez S.L."/>
            <person name="Kruys A."/>
            <person name="Hutchinson M.I."/>
            <person name="Powell A.J."/>
            <person name="Barry K."/>
            <person name="Miller A.N."/>
            <person name="Grigoriev I.V."/>
            <person name="Debuchy R."/>
            <person name="Gladieux P."/>
            <person name="Thoren M.H."/>
            <person name="Johannesson H."/>
        </authorList>
    </citation>
    <scope>NUCLEOTIDE SEQUENCE</scope>
    <source>
        <strain evidence="3">CBS 118394</strain>
    </source>
</reference>
<keyword evidence="3" id="KW-0808">Transferase</keyword>
<sequence>MAGSSPKSIPSPPPAGDDGQPHAHAHADVEADTYSDAGVTTSVTSSVFDYEYDNGRRYHAYRAGQYLLPNDEKEQERLDITHHVFLLSLNGEPCVTKLENPSHILDLGTGTGIWAVDVGDLYPSATVIGTDLSPIQTPWVPPNVQFQVDDATLEWTFPKDHFDFIHARTLAGAIQDWPSLLKSAYDHLKPGGFLEVAEGRADFWCDDDTLTEDLATWTWLTEFRRLSAPLGFDIAPKLPALIESAGFVDVAQTEKVIPLGTWPKDKALKEVGRWFRVQFIEMALEAYSLALFTRMGGWKIEEFQVLVAKVKQELKTNKIHLYTYSSFTTAMKPKTAAASS</sequence>
<reference evidence="3" key="1">
    <citation type="journal article" date="2023" name="Mol. Phylogenet. Evol.">
        <title>Genome-scale phylogeny and comparative genomics of the fungal order Sordariales.</title>
        <authorList>
            <person name="Hensen N."/>
            <person name="Bonometti L."/>
            <person name="Westerberg I."/>
            <person name="Brannstrom I.O."/>
            <person name="Guillou S."/>
            <person name="Cros-Aarteil S."/>
            <person name="Calhoun S."/>
            <person name="Haridas S."/>
            <person name="Kuo A."/>
            <person name="Mondo S."/>
            <person name="Pangilinan J."/>
            <person name="Riley R."/>
            <person name="LaButti K."/>
            <person name="Andreopoulos B."/>
            <person name="Lipzen A."/>
            <person name="Chen C."/>
            <person name="Yan M."/>
            <person name="Daum C."/>
            <person name="Ng V."/>
            <person name="Clum A."/>
            <person name="Steindorff A."/>
            <person name="Ohm R.A."/>
            <person name="Martin F."/>
            <person name="Silar P."/>
            <person name="Natvig D.O."/>
            <person name="Lalanne C."/>
            <person name="Gautier V."/>
            <person name="Ament-Velasquez S.L."/>
            <person name="Kruys A."/>
            <person name="Hutchinson M.I."/>
            <person name="Powell A.J."/>
            <person name="Barry K."/>
            <person name="Miller A.N."/>
            <person name="Grigoriev I.V."/>
            <person name="Debuchy R."/>
            <person name="Gladieux P."/>
            <person name="Hiltunen Thoren M."/>
            <person name="Johannesson H."/>
        </authorList>
    </citation>
    <scope>NUCLEOTIDE SEQUENCE</scope>
    <source>
        <strain evidence="3">CBS 118394</strain>
    </source>
</reference>
<organism evidence="3 4">
    <name type="scientific">Apodospora peruviana</name>
    <dbReference type="NCBI Taxonomy" id="516989"/>
    <lineage>
        <taxon>Eukaryota</taxon>
        <taxon>Fungi</taxon>
        <taxon>Dikarya</taxon>
        <taxon>Ascomycota</taxon>
        <taxon>Pezizomycotina</taxon>
        <taxon>Sordariomycetes</taxon>
        <taxon>Sordariomycetidae</taxon>
        <taxon>Sordariales</taxon>
        <taxon>Lasiosphaeriaceae</taxon>
        <taxon>Apodospora</taxon>
    </lineage>
</organism>
<dbReference type="SUPFAM" id="SSF53335">
    <property type="entry name" value="S-adenosyl-L-methionine-dependent methyltransferases"/>
    <property type="match status" value="1"/>
</dbReference>
<dbReference type="Proteomes" id="UP001283341">
    <property type="component" value="Unassembled WGS sequence"/>
</dbReference>
<evidence type="ECO:0000256" key="1">
    <source>
        <dbReference type="ARBA" id="ARBA00038158"/>
    </source>
</evidence>
<proteinExistence type="inferred from homology"/>
<dbReference type="PANTHER" id="PTHR43591:SF10">
    <property type="entry name" value="ABC TRANSMEMBRANE TYPE-1 DOMAIN-CONTAINING PROTEIN-RELATED"/>
    <property type="match status" value="1"/>
</dbReference>
<keyword evidence="4" id="KW-1185">Reference proteome</keyword>
<comment type="similarity">
    <text evidence="1">Belongs to the methyltransferase superfamily. LaeA methyltransferase family.</text>
</comment>
<keyword evidence="3" id="KW-0489">Methyltransferase</keyword>
<evidence type="ECO:0000313" key="4">
    <source>
        <dbReference type="Proteomes" id="UP001283341"/>
    </source>
</evidence>
<dbReference type="GO" id="GO:0032259">
    <property type="term" value="P:methylation"/>
    <property type="evidence" value="ECO:0007669"/>
    <property type="project" value="UniProtKB-KW"/>
</dbReference>
<feature type="compositionally biased region" description="Basic and acidic residues" evidence="2">
    <location>
        <begin position="19"/>
        <end position="29"/>
    </location>
</feature>
<gene>
    <name evidence="3" type="ORF">B0H66DRAFT_573125</name>
</gene>
<dbReference type="InterPro" id="IPR029063">
    <property type="entry name" value="SAM-dependent_MTases_sf"/>
</dbReference>
<protein>
    <submittedName>
        <fullName evidence="3">S-adenosyl-L-methionine-dependent methyltransferase</fullName>
    </submittedName>
</protein>
<feature type="region of interest" description="Disordered" evidence="2">
    <location>
        <begin position="1"/>
        <end position="36"/>
    </location>
</feature>
<dbReference type="GO" id="GO:0008168">
    <property type="term" value="F:methyltransferase activity"/>
    <property type="evidence" value="ECO:0007669"/>
    <property type="project" value="UniProtKB-KW"/>
</dbReference>
<dbReference type="PANTHER" id="PTHR43591">
    <property type="entry name" value="METHYLTRANSFERASE"/>
    <property type="match status" value="1"/>
</dbReference>
<evidence type="ECO:0000313" key="3">
    <source>
        <dbReference type="EMBL" id="KAK3331480.1"/>
    </source>
</evidence>
<accession>A0AAE0IV31</accession>
<dbReference type="CDD" id="cd02440">
    <property type="entry name" value="AdoMet_MTases"/>
    <property type="match status" value="1"/>
</dbReference>
<dbReference type="EMBL" id="JAUEDM010000001">
    <property type="protein sequence ID" value="KAK3331480.1"/>
    <property type="molecule type" value="Genomic_DNA"/>
</dbReference>
<name>A0AAE0IV31_9PEZI</name>
<comment type="caution">
    <text evidence="3">The sequence shown here is derived from an EMBL/GenBank/DDBJ whole genome shotgun (WGS) entry which is preliminary data.</text>
</comment>